<reference evidence="3 4" key="1">
    <citation type="submission" date="2024-09" db="EMBL/GenBank/DDBJ databases">
        <authorList>
            <person name="Sun Q."/>
            <person name="Mori K."/>
        </authorList>
    </citation>
    <scope>NUCLEOTIDE SEQUENCE [LARGE SCALE GENOMIC DNA]</scope>
    <source>
        <strain evidence="3 4">TBRC 0563</strain>
    </source>
</reference>
<keyword evidence="4" id="KW-1185">Reference proteome</keyword>
<dbReference type="RefSeq" id="WP_378207410.1">
    <property type="nucleotide sequence ID" value="NZ_JBHLZP010000213.1"/>
</dbReference>
<accession>A0ABV5YKL8</accession>
<dbReference type="InterPro" id="IPR012349">
    <property type="entry name" value="Split_barrel_FMN-bd"/>
</dbReference>
<dbReference type="InterPro" id="IPR011576">
    <property type="entry name" value="Pyridox_Oxase_N"/>
</dbReference>
<dbReference type="Pfam" id="PF01243">
    <property type="entry name" value="PNPOx_N"/>
    <property type="match status" value="1"/>
</dbReference>
<evidence type="ECO:0000313" key="3">
    <source>
        <dbReference type="EMBL" id="MFB9835596.1"/>
    </source>
</evidence>
<evidence type="ECO:0000256" key="1">
    <source>
        <dbReference type="SAM" id="MobiDB-lite"/>
    </source>
</evidence>
<sequence length="187" mass="20624">MRIRNETELRQIVEPPHPAMRDKAIPVIDDQSRRFLAASTFFLLATASADGTMDVSPRGEPAGGVVVLDERRLAFPDRPGNRRLDSLRNILQRPQVGMLFVIPGKTETLRVNGRASVFGDPPFVSAPLGVVVEVEELFLHCGQSLKRASLWEPENWPAAEIVPTTGELIKSQGRHRSAPRPETADAT</sequence>
<feature type="domain" description="Pyridoxamine 5'-phosphate oxidase N-terminal" evidence="2">
    <location>
        <begin position="28"/>
        <end position="122"/>
    </location>
</feature>
<dbReference type="InterPro" id="IPR024029">
    <property type="entry name" value="Pyridox_Oxase_FMN-dep"/>
</dbReference>
<dbReference type="PANTHER" id="PTHR42815:SF2">
    <property type="entry name" value="FAD-BINDING, PUTATIVE (AFU_ORTHOLOGUE AFUA_6G07600)-RELATED"/>
    <property type="match status" value="1"/>
</dbReference>
<comment type="caution">
    <text evidence="3">The sequence shown here is derived from an EMBL/GenBank/DDBJ whole genome shotgun (WGS) entry which is preliminary data.</text>
</comment>
<protein>
    <submittedName>
        <fullName evidence="3">MSMEG_1061 family FMN-dependent PPOX-type flavoprotein</fullName>
    </submittedName>
</protein>
<name>A0ABV5YKL8_9ACTN</name>
<dbReference type="Gene3D" id="2.30.110.10">
    <property type="entry name" value="Electron Transport, Fmn-binding Protein, Chain A"/>
    <property type="match status" value="1"/>
</dbReference>
<organism evidence="3 4">
    <name type="scientific">Actinoallomurus acaciae</name>
    <dbReference type="NCBI Taxonomy" id="502577"/>
    <lineage>
        <taxon>Bacteria</taxon>
        <taxon>Bacillati</taxon>
        <taxon>Actinomycetota</taxon>
        <taxon>Actinomycetes</taxon>
        <taxon>Streptosporangiales</taxon>
        <taxon>Thermomonosporaceae</taxon>
        <taxon>Actinoallomurus</taxon>
    </lineage>
</organism>
<dbReference type="Proteomes" id="UP001589627">
    <property type="component" value="Unassembled WGS sequence"/>
</dbReference>
<feature type="region of interest" description="Disordered" evidence="1">
    <location>
        <begin position="167"/>
        <end position="187"/>
    </location>
</feature>
<gene>
    <name evidence="3" type="ORF">ACFFNX_25775</name>
</gene>
<evidence type="ECO:0000313" key="4">
    <source>
        <dbReference type="Proteomes" id="UP001589627"/>
    </source>
</evidence>
<proteinExistence type="predicted"/>
<evidence type="ECO:0000259" key="2">
    <source>
        <dbReference type="Pfam" id="PF01243"/>
    </source>
</evidence>
<dbReference type="SUPFAM" id="SSF50475">
    <property type="entry name" value="FMN-binding split barrel"/>
    <property type="match status" value="1"/>
</dbReference>
<dbReference type="NCBIfam" id="TIGR04025">
    <property type="entry name" value="PPOX_FMN_DR2398"/>
    <property type="match status" value="1"/>
</dbReference>
<dbReference type="PANTHER" id="PTHR42815">
    <property type="entry name" value="FAD-BINDING, PUTATIVE (AFU_ORTHOLOGUE AFUA_6G07600)-RELATED"/>
    <property type="match status" value="1"/>
</dbReference>
<dbReference type="EMBL" id="JBHLZP010000213">
    <property type="protein sequence ID" value="MFB9835596.1"/>
    <property type="molecule type" value="Genomic_DNA"/>
</dbReference>